<dbReference type="PANTHER" id="PTHR47186">
    <property type="entry name" value="LEUCINE-RICH REPEAT-CONTAINING PROTEIN 57"/>
    <property type="match status" value="1"/>
</dbReference>
<feature type="domain" description="R13L1/DRL21-like LRR repeat region" evidence="1">
    <location>
        <begin position="51"/>
        <end position="170"/>
    </location>
</feature>
<proteinExistence type="predicted"/>
<accession>A0ABU6YF32</accession>
<dbReference type="Pfam" id="PF25019">
    <property type="entry name" value="LRR_R13L1-DRL21"/>
    <property type="match status" value="1"/>
</dbReference>
<keyword evidence="3" id="KW-1185">Reference proteome</keyword>
<dbReference type="EMBL" id="JASCZI010241963">
    <property type="protein sequence ID" value="MED6208699.1"/>
    <property type="molecule type" value="Genomic_DNA"/>
</dbReference>
<dbReference type="InterPro" id="IPR056789">
    <property type="entry name" value="LRR_R13L1-DRL21"/>
</dbReference>
<dbReference type="InterPro" id="IPR032675">
    <property type="entry name" value="LRR_dom_sf"/>
</dbReference>
<evidence type="ECO:0000259" key="1">
    <source>
        <dbReference type="Pfam" id="PF25019"/>
    </source>
</evidence>
<sequence>MLPISMQDLVNLRHLDIRETKLNEMPIGMNKLKSLQFLRYYVVGKHEGNKMRELGALAHLHQSICISHLENEARMSDKDGIDLLDLYWSSNENENIVDFQNEKDIPDKLQPHSNLKELVIRDYKGITFPDWLGHFSYHNITKIRMTGCRNCRMLPSLGQLPSLKHLFISNFSRLEIVGAEFYRDDESCLETPFPMLEVLSFWSMSCWKEWHSFELNAFPQLRELTISRCPMLRGDLPNHLPSLRNKVLEGKHSVESAIEVTMNAFCCVLIHPRSNF</sequence>
<dbReference type="SUPFAM" id="SSF52058">
    <property type="entry name" value="L domain-like"/>
    <property type="match status" value="1"/>
</dbReference>
<evidence type="ECO:0000313" key="3">
    <source>
        <dbReference type="Proteomes" id="UP001341840"/>
    </source>
</evidence>
<reference evidence="2 3" key="1">
    <citation type="journal article" date="2023" name="Plants (Basel)">
        <title>Bridging the Gap: Combining Genomics and Transcriptomics Approaches to Understand Stylosanthes scabra, an Orphan Legume from the Brazilian Caatinga.</title>
        <authorList>
            <person name="Ferreira-Neto J.R.C."/>
            <person name="da Silva M.D."/>
            <person name="Binneck E."/>
            <person name="de Melo N.F."/>
            <person name="da Silva R.H."/>
            <person name="de Melo A.L.T.M."/>
            <person name="Pandolfi V."/>
            <person name="Bustamante F.O."/>
            <person name="Brasileiro-Vidal A.C."/>
            <person name="Benko-Iseppon A.M."/>
        </authorList>
    </citation>
    <scope>NUCLEOTIDE SEQUENCE [LARGE SCALE GENOMIC DNA]</scope>
    <source>
        <tissue evidence="2">Leaves</tissue>
    </source>
</reference>
<organism evidence="2 3">
    <name type="scientific">Stylosanthes scabra</name>
    <dbReference type="NCBI Taxonomy" id="79078"/>
    <lineage>
        <taxon>Eukaryota</taxon>
        <taxon>Viridiplantae</taxon>
        <taxon>Streptophyta</taxon>
        <taxon>Embryophyta</taxon>
        <taxon>Tracheophyta</taxon>
        <taxon>Spermatophyta</taxon>
        <taxon>Magnoliopsida</taxon>
        <taxon>eudicotyledons</taxon>
        <taxon>Gunneridae</taxon>
        <taxon>Pentapetalae</taxon>
        <taxon>rosids</taxon>
        <taxon>fabids</taxon>
        <taxon>Fabales</taxon>
        <taxon>Fabaceae</taxon>
        <taxon>Papilionoideae</taxon>
        <taxon>50 kb inversion clade</taxon>
        <taxon>dalbergioids sensu lato</taxon>
        <taxon>Dalbergieae</taxon>
        <taxon>Pterocarpus clade</taxon>
        <taxon>Stylosanthes</taxon>
    </lineage>
</organism>
<dbReference type="PANTHER" id="PTHR47186:SF3">
    <property type="entry name" value="OS09G0267800 PROTEIN"/>
    <property type="match status" value="1"/>
</dbReference>
<comment type="caution">
    <text evidence="2">The sequence shown here is derived from an EMBL/GenBank/DDBJ whole genome shotgun (WGS) entry which is preliminary data.</text>
</comment>
<dbReference type="Proteomes" id="UP001341840">
    <property type="component" value="Unassembled WGS sequence"/>
</dbReference>
<gene>
    <name evidence="2" type="ORF">PIB30_047743</name>
</gene>
<name>A0ABU6YF32_9FABA</name>
<protein>
    <recommendedName>
        <fullName evidence="1">R13L1/DRL21-like LRR repeat region domain-containing protein</fullName>
    </recommendedName>
</protein>
<evidence type="ECO:0000313" key="2">
    <source>
        <dbReference type="EMBL" id="MED6208699.1"/>
    </source>
</evidence>
<dbReference type="Gene3D" id="3.80.10.10">
    <property type="entry name" value="Ribonuclease Inhibitor"/>
    <property type="match status" value="1"/>
</dbReference>